<dbReference type="EMBL" id="AF027599">
    <property type="protein sequence ID" value="AAL86538.1"/>
    <property type="molecule type" value="Genomic_DNA"/>
</dbReference>
<dbReference type="Proteomes" id="UP001164955">
    <property type="component" value="Segment"/>
</dbReference>
<proteinExistence type="predicted"/>
<accession>Q8QVG4</accession>
<reference evidence="1" key="1">
    <citation type="journal article" date="2004" name="J. Gen. Virol.">
        <title>DNA sequencing and analysis of the right-hand part of the genome of the unique bovine adenovirus type 10.</title>
        <authorList>
            <person name="Ursu K."/>
            <person name="Harrach B."/>
            <person name="Matiz K."/>
            <person name="Benko M."/>
        </authorList>
    </citation>
    <scope>NUCLEOTIDE SEQUENCE</scope>
    <source>
        <strain evidence="1">Belfast 1</strain>
    </source>
</reference>
<evidence type="ECO:0000313" key="2">
    <source>
        <dbReference type="EMBL" id="UZF96934.1"/>
    </source>
</evidence>
<sequence>MKNLNLIVNFSTICAAHTIKCLVVFSCFLSYRMNETSNSTRVIQALGFNLKYEYRIHDYLKPDNYHPAASFVSNLTENNFQTNSGKNYYKGNKYVISRYPPYSL</sequence>
<organism evidence="1">
    <name type="scientific">Bovine adenovirus C serotype 10</name>
    <name type="common">BAdV-10</name>
    <name type="synonym">Mastadenovirus bos10</name>
    <dbReference type="NCBI Taxonomy" id="39788"/>
    <lineage>
        <taxon>Viruses</taxon>
        <taxon>Varidnaviria</taxon>
        <taxon>Bamfordvirae</taxon>
        <taxon>Preplasmiviricota</taxon>
        <taxon>Polisuviricotina</taxon>
        <taxon>Pharingeaviricetes</taxon>
        <taxon>Rowavirales</taxon>
        <taxon>Adenoviridae</taxon>
        <taxon>Mastadenovirus</taxon>
        <taxon>Mastadenovirus bosdecimum</taxon>
        <taxon>Bovine mastadenovirus C</taxon>
    </lineage>
</organism>
<reference evidence="2" key="2">
    <citation type="submission" date="2022-04" db="EMBL/GenBank/DDBJ databases">
        <title>Complete genome sequence analysis of bovine adenovirus 10, the only representative of species Bovine mastadenovirus C.</title>
        <authorList>
            <person name="Vidovszky M.Z."/>
            <person name="Podgorski I.I."/>
            <person name="Kovacs E.R."/>
            <person name="Harrach B."/>
            <person name="Benko M."/>
        </authorList>
    </citation>
    <scope>NUCLEOTIDE SEQUENCE</scope>
    <source>
        <strain evidence="2">Belfast 1</strain>
    </source>
</reference>
<keyword evidence="3" id="KW-1185">Reference proteome</keyword>
<protein>
    <submittedName>
        <fullName evidence="2">E3 ORF-1</fullName>
    </submittedName>
    <submittedName>
        <fullName evidence="1">URF-1</fullName>
    </submittedName>
</protein>
<organismHost>
    <name type="scientific">Bos taurus</name>
    <name type="common">Bovine</name>
    <dbReference type="NCBI Taxonomy" id="9913"/>
</organismHost>
<dbReference type="EMBL" id="ON217544">
    <property type="protein sequence ID" value="UZF96934.1"/>
    <property type="molecule type" value="Genomic_DNA"/>
</dbReference>
<evidence type="ECO:0000313" key="1">
    <source>
        <dbReference type="EMBL" id="AAL86538.1"/>
    </source>
</evidence>
<name>Q8QVG4_ADEBA</name>
<evidence type="ECO:0000313" key="3">
    <source>
        <dbReference type="Proteomes" id="UP001164955"/>
    </source>
</evidence>